<dbReference type="GO" id="GO:0008237">
    <property type="term" value="F:metallopeptidase activity"/>
    <property type="evidence" value="ECO:0007669"/>
    <property type="project" value="UniProtKB-KW"/>
</dbReference>
<dbReference type="AlphaFoldDB" id="A0A1W1C308"/>
<keyword evidence="7" id="KW-0479">Metal-binding</keyword>
<evidence type="ECO:0000256" key="11">
    <source>
        <dbReference type="ARBA" id="ARBA00023049"/>
    </source>
</evidence>
<dbReference type="PANTHER" id="PTHR35864:SF1">
    <property type="entry name" value="ZINC METALLOPROTEASE YWHC-RELATED"/>
    <property type="match status" value="1"/>
</dbReference>
<keyword evidence="10 13" id="KW-1133">Transmembrane helix</keyword>
<keyword evidence="8" id="KW-0378">Hydrolase</keyword>
<evidence type="ECO:0000256" key="2">
    <source>
        <dbReference type="ARBA" id="ARBA00004651"/>
    </source>
</evidence>
<accession>A0A1W1C308</accession>
<comment type="cofactor">
    <cofactor evidence="1">
        <name>Zn(2+)</name>
        <dbReference type="ChEBI" id="CHEBI:29105"/>
    </cofactor>
</comment>
<keyword evidence="12 13" id="KW-0472">Membrane</keyword>
<dbReference type="GO" id="GO:0046872">
    <property type="term" value="F:metal ion binding"/>
    <property type="evidence" value="ECO:0007669"/>
    <property type="project" value="UniProtKB-KW"/>
</dbReference>
<dbReference type="PANTHER" id="PTHR35864">
    <property type="entry name" value="ZINC METALLOPROTEASE MJ0611-RELATED"/>
    <property type="match status" value="1"/>
</dbReference>
<dbReference type="CDD" id="cd06158">
    <property type="entry name" value="S2P-M50_like_1"/>
    <property type="match status" value="1"/>
</dbReference>
<evidence type="ECO:0000256" key="13">
    <source>
        <dbReference type="SAM" id="Phobius"/>
    </source>
</evidence>
<evidence type="ECO:0000256" key="5">
    <source>
        <dbReference type="ARBA" id="ARBA00022670"/>
    </source>
</evidence>
<feature type="transmembrane region" description="Helical" evidence="13">
    <location>
        <begin position="6"/>
        <end position="32"/>
    </location>
</feature>
<evidence type="ECO:0000259" key="14">
    <source>
        <dbReference type="Pfam" id="PF02163"/>
    </source>
</evidence>
<protein>
    <submittedName>
        <fullName evidence="15">FIG004556: membrane metalloprotease</fullName>
    </submittedName>
</protein>
<evidence type="ECO:0000256" key="9">
    <source>
        <dbReference type="ARBA" id="ARBA00022833"/>
    </source>
</evidence>
<feature type="domain" description="Peptidase M50" evidence="14">
    <location>
        <begin position="133"/>
        <end position="191"/>
    </location>
</feature>
<evidence type="ECO:0000256" key="7">
    <source>
        <dbReference type="ARBA" id="ARBA00022723"/>
    </source>
</evidence>
<comment type="similarity">
    <text evidence="3">Belongs to the peptidase M50B family.</text>
</comment>
<feature type="transmembrane region" description="Helical" evidence="13">
    <location>
        <begin position="130"/>
        <end position="152"/>
    </location>
</feature>
<comment type="subcellular location">
    <subcellularLocation>
        <location evidence="2">Cell membrane</location>
        <topology evidence="2">Multi-pass membrane protein</topology>
    </subcellularLocation>
</comment>
<dbReference type="InterPro" id="IPR044537">
    <property type="entry name" value="Rip2-like"/>
</dbReference>
<reference evidence="15" key="1">
    <citation type="submission" date="2016-10" db="EMBL/GenBank/DDBJ databases">
        <authorList>
            <person name="de Groot N.N."/>
        </authorList>
    </citation>
    <scope>NUCLEOTIDE SEQUENCE</scope>
</reference>
<evidence type="ECO:0000256" key="4">
    <source>
        <dbReference type="ARBA" id="ARBA00022475"/>
    </source>
</evidence>
<keyword evidence="4" id="KW-1003">Cell membrane</keyword>
<evidence type="ECO:0000256" key="1">
    <source>
        <dbReference type="ARBA" id="ARBA00001947"/>
    </source>
</evidence>
<gene>
    <name evidence="15" type="ORF">MNB_SV-6-802</name>
</gene>
<organism evidence="15">
    <name type="scientific">hydrothermal vent metagenome</name>
    <dbReference type="NCBI Taxonomy" id="652676"/>
    <lineage>
        <taxon>unclassified sequences</taxon>
        <taxon>metagenomes</taxon>
        <taxon>ecological metagenomes</taxon>
    </lineage>
</organism>
<keyword evidence="5 15" id="KW-0645">Protease</keyword>
<proteinExistence type="inferred from homology"/>
<keyword evidence="6 13" id="KW-0812">Transmembrane</keyword>
<keyword evidence="11 15" id="KW-0482">Metalloprotease</keyword>
<evidence type="ECO:0000256" key="8">
    <source>
        <dbReference type="ARBA" id="ARBA00022801"/>
    </source>
</evidence>
<dbReference type="InterPro" id="IPR008915">
    <property type="entry name" value="Peptidase_M50"/>
</dbReference>
<evidence type="ECO:0000256" key="10">
    <source>
        <dbReference type="ARBA" id="ARBA00022989"/>
    </source>
</evidence>
<dbReference type="GO" id="GO:0006508">
    <property type="term" value="P:proteolysis"/>
    <property type="evidence" value="ECO:0007669"/>
    <property type="project" value="UniProtKB-KW"/>
</dbReference>
<evidence type="ECO:0000256" key="12">
    <source>
        <dbReference type="ARBA" id="ARBA00023136"/>
    </source>
</evidence>
<feature type="transmembrane region" description="Helical" evidence="13">
    <location>
        <begin position="182"/>
        <end position="203"/>
    </location>
</feature>
<evidence type="ECO:0000313" key="15">
    <source>
        <dbReference type="EMBL" id="SFV60124.1"/>
    </source>
</evidence>
<dbReference type="GO" id="GO:0005886">
    <property type="term" value="C:plasma membrane"/>
    <property type="evidence" value="ECO:0007669"/>
    <property type="project" value="UniProtKB-SubCell"/>
</dbReference>
<feature type="transmembrane region" description="Helical" evidence="13">
    <location>
        <begin position="53"/>
        <end position="74"/>
    </location>
</feature>
<dbReference type="EMBL" id="FPHC01000057">
    <property type="protein sequence ID" value="SFV60124.1"/>
    <property type="molecule type" value="Genomic_DNA"/>
</dbReference>
<name>A0A1W1C308_9ZZZZ</name>
<feature type="transmembrane region" description="Helical" evidence="13">
    <location>
        <begin position="94"/>
        <end position="118"/>
    </location>
</feature>
<dbReference type="Pfam" id="PF02163">
    <property type="entry name" value="Peptidase_M50"/>
    <property type="match status" value="1"/>
</dbReference>
<evidence type="ECO:0000256" key="6">
    <source>
        <dbReference type="ARBA" id="ARBA00022692"/>
    </source>
</evidence>
<dbReference type="InterPro" id="IPR052348">
    <property type="entry name" value="Metallopeptidase_M50B"/>
</dbReference>
<evidence type="ECO:0000256" key="3">
    <source>
        <dbReference type="ARBA" id="ARBA00007931"/>
    </source>
</evidence>
<keyword evidence="9" id="KW-0862">Zinc</keyword>
<sequence length="215" mass="23803">MNESEIIKIVSIVAALAVAIIGHEIMHGWVAYRYGDNTAKSQGRLSINPIVHIDLVGTILLPAILYISGSPFLFGWAKPVPVDINTVIRNGGTGAAVAVSLAGITYNFALAAIFATIFPTLLHPDSIWGLFLAYFIYQSVVINVLLGVFNLWPIPPLDGANAVRYISQGWGLYRFVEFYDKIYPYGMFILMGILFTPISSYLFQPVGWIVKWLLY</sequence>